<accession>A0AAV2PK46</accession>
<dbReference type="CDD" id="cd00198">
    <property type="entry name" value="vWFA"/>
    <property type="match status" value="1"/>
</dbReference>
<feature type="domain" description="VWFA" evidence="4">
    <location>
        <begin position="269"/>
        <end position="460"/>
    </location>
</feature>
<organism evidence="5 6">
    <name type="scientific">Meganyctiphanes norvegica</name>
    <name type="common">Northern krill</name>
    <name type="synonym">Thysanopoda norvegica</name>
    <dbReference type="NCBI Taxonomy" id="48144"/>
    <lineage>
        <taxon>Eukaryota</taxon>
        <taxon>Metazoa</taxon>
        <taxon>Ecdysozoa</taxon>
        <taxon>Arthropoda</taxon>
        <taxon>Crustacea</taxon>
        <taxon>Multicrustacea</taxon>
        <taxon>Malacostraca</taxon>
        <taxon>Eumalacostraca</taxon>
        <taxon>Eucarida</taxon>
        <taxon>Euphausiacea</taxon>
        <taxon>Euphausiidae</taxon>
        <taxon>Meganyctiphanes</taxon>
    </lineage>
</organism>
<comment type="caution">
    <text evidence="5">The sequence shown here is derived from an EMBL/GenBank/DDBJ whole genome shotgun (WGS) entry which is preliminary data.</text>
</comment>
<dbReference type="EMBL" id="CAXKWB010000126">
    <property type="protein sequence ID" value="CAL4059429.1"/>
    <property type="molecule type" value="Genomic_DNA"/>
</dbReference>
<gene>
    <name evidence="5" type="ORF">MNOR_LOCUS551</name>
</gene>
<feature type="transmembrane region" description="Helical" evidence="2">
    <location>
        <begin position="902"/>
        <end position="928"/>
    </location>
</feature>
<feature type="region of interest" description="Disordered" evidence="1">
    <location>
        <begin position="1014"/>
        <end position="1088"/>
    </location>
</feature>
<dbReference type="Pfam" id="PF08434">
    <property type="entry name" value="CLCA"/>
    <property type="match status" value="1"/>
</dbReference>
<reference evidence="5 6" key="1">
    <citation type="submission" date="2024-05" db="EMBL/GenBank/DDBJ databases">
        <authorList>
            <person name="Wallberg A."/>
        </authorList>
    </citation>
    <scope>NUCLEOTIDE SEQUENCE [LARGE SCALE GENOMIC DNA]</scope>
</reference>
<keyword evidence="2" id="KW-0812">Transmembrane</keyword>
<dbReference type="GO" id="GO:0032991">
    <property type="term" value="C:protein-containing complex"/>
    <property type="evidence" value="ECO:0007669"/>
    <property type="project" value="UniProtKB-ARBA"/>
</dbReference>
<sequence>MRTAMETLLFMCLVQATLVLGYQGDLRLVDNGYEGLVVSISDHLPQQHCNQLIHGLKNVLSAFSAELFKSTQARASLREVTVVLPHTWDTDSLTCSLTSPITISAVDTPAHIRVSSNHPVFGARPWAQQSQGCGKSGDYIQLGGNLLRGTTNESYHQAARQLLGEWAKFRWGVFDERGYENDPLFPATFRDPTSNEPRPTSCLENDKPFCLPNDHVPEAPTKHNAQCGGRAAWDIIFQSQDFYGDRNLSSNKTDAMIPTIHFVQAGPPSIVLIVEDTAVMNVQRRWEFVRKAVRRTVVYDMPDGAYVGVVVFNSVARTATALAKIDSDSDIRQRIGSSLPRNPSQIPESHKCLLCGLQEALRALDSQASDATGATVIFVTTGTSSTPQRELDEMTHLATVRQIRIEAIVYPVMEHIDSTHVNKGLESLVSATRGSVFTVMDEGVGNDSKLSMMVALMDSFLGAVRHSTSSSSKVPLLVHNKEYPGGIASMAKGTFTIDDSFGSDLRFFIYYADLGHVGNTVDLIMPSGKKVTSASMQEDGDANVIYINVPDAERGEWVYQIENRADSHQGLIMQATSSESTARQISLKVWTNTKSMVTGGHEPSIPIIIYAEVMDGEVPVLNSRVVAKLRRLGTNATGSNYEPVYIDLYDNGFGDPDITGGDGIYSRYIPQMTGLSGQYELSVSVDNNNGLSNKPISNVVTRHSRKFYEGNEKRMCCGSIIPYEHVTPLKNFQRFETYGVLSIVSQTLKDTMPPNRILDLKVSLDPLTSLVTLRWTAPGNDYDWGKAHHYDAYLSESWAQAKALGGEIISGMPIPVTAGTEQSVEIIVNTYDQIVYVAIRAIDESGNKGGVSNVAAVWMPQPPTTTPPTTTSTPQPTSLLIESISSGITQPVRVAGLDIEELALVIGAAAGFLLIIAILATFCLINVVRRRRYQQKKENNGVEGNRNIMIKTNSSLKIEQDKTSDSVDSVVKNVEVVPTLPSWSASKLLQEHERRFSTTSGPLMDAQLAGFPYQNMQQDPYPDVTLTGNNSDPNSETNSVAQSDPPAYQPSYTSDSYPGYPYAYQTNNTHEDLPPYTPQGPSSQNSQASTAYMHELGSQPSIIQYSQDSPVYSNSLASYPTDVSGFVQPVQPPPMYAGYPDISHQQQVIRPKMPPPIAPKPNVNMRSAILTTALDPKRRNVTQV</sequence>
<dbReference type="InterPro" id="IPR002035">
    <property type="entry name" value="VWF_A"/>
</dbReference>
<dbReference type="Proteomes" id="UP001497623">
    <property type="component" value="Unassembled WGS sequence"/>
</dbReference>
<feature type="chain" id="PRO_5043550782" description="VWFA domain-containing protein" evidence="3">
    <location>
        <begin position="22"/>
        <end position="1184"/>
    </location>
</feature>
<dbReference type="Gene3D" id="3.40.50.410">
    <property type="entry name" value="von Willebrand factor, type A domain"/>
    <property type="match status" value="1"/>
</dbReference>
<name>A0AAV2PK46_MEGNR</name>
<protein>
    <recommendedName>
        <fullName evidence="4">VWFA domain-containing protein</fullName>
    </recommendedName>
</protein>
<feature type="compositionally biased region" description="Polar residues" evidence="1">
    <location>
        <begin position="1079"/>
        <end position="1088"/>
    </location>
</feature>
<dbReference type="PROSITE" id="PS50234">
    <property type="entry name" value="VWFA"/>
    <property type="match status" value="1"/>
</dbReference>
<evidence type="ECO:0000313" key="6">
    <source>
        <dbReference type="Proteomes" id="UP001497623"/>
    </source>
</evidence>
<keyword evidence="2" id="KW-1133">Transmembrane helix</keyword>
<proteinExistence type="predicted"/>
<dbReference type="InterPro" id="IPR036465">
    <property type="entry name" value="vWFA_dom_sf"/>
</dbReference>
<dbReference type="AlphaFoldDB" id="A0AAV2PK46"/>
<keyword evidence="6" id="KW-1185">Reference proteome</keyword>
<dbReference type="Pfam" id="PF00092">
    <property type="entry name" value="VWA"/>
    <property type="match status" value="1"/>
</dbReference>
<dbReference type="InterPro" id="IPR013642">
    <property type="entry name" value="CLCA_N"/>
</dbReference>
<evidence type="ECO:0000256" key="1">
    <source>
        <dbReference type="SAM" id="MobiDB-lite"/>
    </source>
</evidence>
<keyword evidence="3" id="KW-0732">Signal</keyword>
<evidence type="ECO:0000256" key="3">
    <source>
        <dbReference type="SAM" id="SignalP"/>
    </source>
</evidence>
<feature type="compositionally biased region" description="Polar residues" evidence="1">
    <location>
        <begin position="1026"/>
        <end position="1042"/>
    </location>
</feature>
<keyword evidence="2" id="KW-0472">Membrane</keyword>
<evidence type="ECO:0000259" key="4">
    <source>
        <dbReference type="PROSITE" id="PS50234"/>
    </source>
</evidence>
<dbReference type="SUPFAM" id="SSF53300">
    <property type="entry name" value="vWA-like"/>
    <property type="match status" value="1"/>
</dbReference>
<evidence type="ECO:0000313" key="5">
    <source>
        <dbReference type="EMBL" id="CAL4059429.1"/>
    </source>
</evidence>
<feature type="signal peptide" evidence="3">
    <location>
        <begin position="1"/>
        <end position="21"/>
    </location>
</feature>
<evidence type="ECO:0000256" key="2">
    <source>
        <dbReference type="SAM" id="Phobius"/>
    </source>
</evidence>